<dbReference type="AlphaFoldDB" id="A0A4P9YX57"/>
<dbReference type="SUPFAM" id="SSF50998">
    <property type="entry name" value="Quinoprotein alcohol dehydrogenase-like"/>
    <property type="match status" value="1"/>
</dbReference>
<feature type="compositionally biased region" description="Basic and acidic residues" evidence="1">
    <location>
        <begin position="1"/>
        <end position="11"/>
    </location>
</feature>
<dbReference type="Gene3D" id="2.130.10.10">
    <property type="entry name" value="YVTN repeat-like/Quinoprotein amine dehydrogenase"/>
    <property type="match status" value="1"/>
</dbReference>
<dbReference type="OrthoDB" id="239865at2759"/>
<proteinExistence type="predicted"/>
<dbReference type="PANTHER" id="PTHR13211:SF0">
    <property type="entry name" value="TELOMERASE CAJAL BODY PROTEIN 1"/>
    <property type="match status" value="1"/>
</dbReference>
<evidence type="ECO:0000313" key="3">
    <source>
        <dbReference type="Proteomes" id="UP000278143"/>
    </source>
</evidence>
<dbReference type="PANTHER" id="PTHR13211">
    <property type="entry name" value="TELOMERASE CAJAL BODY PROTEIN 1"/>
    <property type="match status" value="1"/>
</dbReference>
<dbReference type="EMBL" id="KZ990228">
    <property type="protein sequence ID" value="RKP24435.1"/>
    <property type="molecule type" value="Genomic_DNA"/>
</dbReference>
<gene>
    <name evidence="2" type="ORF">SYNPS1DRAFT_33218</name>
</gene>
<dbReference type="InterPro" id="IPR015943">
    <property type="entry name" value="WD40/YVTN_repeat-like_dom_sf"/>
</dbReference>
<accession>A0A4P9YX57</accession>
<dbReference type="Proteomes" id="UP000278143">
    <property type="component" value="Unassembled WGS sequence"/>
</dbReference>
<dbReference type="InterPro" id="IPR001680">
    <property type="entry name" value="WD40_rpt"/>
</dbReference>
<sequence length="228" mass="25123">MIEVFRTDRPGSESTKYSTTPSRRSGQGQKGLISSLAFNPDRSGVYAAGSFTGSIGIYSEQHQRLIYQLTGSEAGVTQVKFTPDGNYLYSASRKSSHILGWDVRQTGSILHRLERANATNQRMTFDIDRLGHRLYGGVTLFDLQTTDEHAAPASVHWPRLHHDVCCAVEFHPIHANTILASCSGQRKYPLDLEEDEDGKASNGAVDEEAVVDNRLALWRHASSSATTS</sequence>
<keyword evidence="3" id="KW-1185">Reference proteome</keyword>
<reference evidence="3" key="1">
    <citation type="journal article" date="2018" name="Nat. Microbiol.">
        <title>Leveraging single-cell genomics to expand the fungal tree of life.</title>
        <authorList>
            <person name="Ahrendt S.R."/>
            <person name="Quandt C.A."/>
            <person name="Ciobanu D."/>
            <person name="Clum A."/>
            <person name="Salamov A."/>
            <person name="Andreopoulos B."/>
            <person name="Cheng J.F."/>
            <person name="Woyke T."/>
            <person name="Pelin A."/>
            <person name="Henrissat B."/>
            <person name="Reynolds N.K."/>
            <person name="Benny G.L."/>
            <person name="Smith M.E."/>
            <person name="James T.Y."/>
            <person name="Grigoriev I.V."/>
        </authorList>
    </citation>
    <scope>NUCLEOTIDE SEQUENCE [LARGE SCALE GENOMIC DNA]</scope>
    <source>
        <strain evidence="3">Benny S71-1</strain>
    </source>
</reference>
<dbReference type="SMART" id="SM00320">
    <property type="entry name" value="WD40"/>
    <property type="match status" value="2"/>
</dbReference>
<dbReference type="InterPro" id="IPR011047">
    <property type="entry name" value="Quinoprotein_ADH-like_sf"/>
</dbReference>
<dbReference type="Pfam" id="PF00400">
    <property type="entry name" value="WD40"/>
    <property type="match status" value="1"/>
</dbReference>
<protein>
    <submittedName>
        <fullName evidence="2">Quinon protein alcohol dehydrogenase-like superfamily</fullName>
    </submittedName>
</protein>
<feature type="region of interest" description="Disordered" evidence="1">
    <location>
        <begin position="1"/>
        <end position="30"/>
    </location>
</feature>
<evidence type="ECO:0000313" key="2">
    <source>
        <dbReference type="EMBL" id="RKP24435.1"/>
    </source>
</evidence>
<name>A0A4P9YX57_9FUNG</name>
<dbReference type="InterPro" id="IPR051150">
    <property type="entry name" value="SWT21/TCAB1_mRNA_Telomere"/>
</dbReference>
<evidence type="ECO:0000256" key="1">
    <source>
        <dbReference type="SAM" id="MobiDB-lite"/>
    </source>
</evidence>
<feature type="compositionally biased region" description="Polar residues" evidence="1">
    <location>
        <begin position="12"/>
        <end position="27"/>
    </location>
</feature>
<organism evidence="2 3">
    <name type="scientific">Syncephalis pseudoplumigaleata</name>
    <dbReference type="NCBI Taxonomy" id="1712513"/>
    <lineage>
        <taxon>Eukaryota</taxon>
        <taxon>Fungi</taxon>
        <taxon>Fungi incertae sedis</taxon>
        <taxon>Zoopagomycota</taxon>
        <taxon>Zoopagomycotina</taxon>
        <taxon>Zoopagomycetes</taxon>
        <taxon>Zoopagales</taxon>
        <taxon>Piptocephalidaceae</taxon>
        <taxon>Syncephalis</taxon>
    </lineage>
</organism>